<dbReference type="SMART" id="SM00184">
    <property type="entry name" value="RING"/>
    <property type="match status" value="1"/>
</dbReference>
<dbReference type="InterPro" id="IPR054478">
    <property type="entry name" value="LTN1_UBC"/>
</dbReference>
<comment type="subunit">
    <text evidence="16">Component of the ribosome quality control complex (RQC).</text>
</comment>
<comment type="function">
    <text evidence="14">E3 ubiquitin-protein ligase component of the ribosome quality control complex (RQC), a ribosome-associated complex that mediates ubiquitination and extraction of incompletely synthesized nascent chains for proteasomal degradation. Mediates ubiquitination of proteins derived from mRNAs lacking stop codons (non-stop proteins) and other translation arrest products induced by poly-lysine sequences and tandem rare codons. Ubiquitination leads to CDC48 recruitment for extraction and degradation of the incomplete translation product. May indirectly play a role in chromatin function and transcription.</text>
</comment>
<dbReference type="PROSITE" id="PS50089">
    <property type="entry name" value="ZF_RING_2"/>
    <property type="match status" value="1"/>
</dbReference>
<keyword evidence="7" id="KW-0963">Cytoplasm</keyword>
<dbReference type="InterPro" id="IPR039804">
    <property type="entry name" value="RING-CH-C4HC3_LTN1"/>
</dbReference>
<dbReference type="GO" id="GO:0008270">
    <property type="term" value="F:zinc ion binding"/>
    <property type="evidence" value="ECO:0007669"/>
    <property type="project" value="UniProtKB-KW"/>
</dbReference>
<evidence type="ECO:0000256" key="1">
    <source>
        <dbReference type="ARBA" id="ARBA00000900"/>
    </source>
</evidence>
<comment type="pathway">
    <text evidence="3 16">Protein modification; protein ubiquitination.</text>
</comment>
<gene>
    <name evidence="18" type="ORF">OGATHE_001684</name>
</gene>
<dbReference type="SUPFAM" id="SSF57850">
    <property type="entry name" value="RING/U-box"/>
    <property type="match status" value="1"/>
</dbReference>
<evidence type="ECO:0000259" key="17">
    <source>
        <dbReference type="PROSITE" id="PS50089"/>
    </source>
</evidence>
<keyword evidence="8 16" id="KW-0808">Transferase</keyword>
<evidence type="ECO:0000256" key="7">
    <source>
        <dbReference type="ARBA" id="ARBA00022490"/>
    </source>
</evidence>
<dbReference type="InterPro" id="IPR054476">
    <property type="entry name" value="Ltn1_N"/>
</dbReference>
<feature type="domain" description="RING-type" evidence="17">
    <location>
        <begin position="1395"/>
        <end position="1442"/>
    </location>
</feature>
<accession>A0A9P8PQ84</accession>
<dbReference type="EMBL" id="JAEUBD010000382">
    <property type="protein sequence ID" value="KAH3675344.1"/>
    <property type="molecule type" value="Genomic_DNA"/>
</dbReference>
<dbReference type="PANTHER" id="PTHR12389">
    <property type="entry name" value="ZINC FINGER PROTEIN 294"/>
    <property type="match status" value="1"/>
</dbReference>
<evidence type="ECO:0000256" key="14">
    <source>
        <dbReference type="ARBA" id="ARBA00055150"/>
    </source>
</evidence>
<evidence type="ECO:0000313" key="18">
    <source>
        <dbReference type="EMBL" id="KAH3675344.1"/>
    </source>
</evidence>
<dbReference type="EC" id="2.3.2.27" evidence="5 16"/>
<reference evidence="18" key="1">
    <citation type="journal article" date="2021" name="Open Biol.">
        <title>Shared evolutionary footprints suggest mitochondrial oxidative damage underlies multiple complex I losses in fungi.</title>
        <authorList>
            <person name="Schikora-Tamarit M.A."/>
            <person name="Marcet-Houben M."/>
            <person name="Nosek J."/>
            <person name="Gabaldon T."/>
        </authorList>
    </citation>
    <scope>NUCLEOTIDE SEQUENCE</scope>
    <source>
        <strain evidence="18">NCAIM Y.01608</strain>
    </source>
</reference>
<dbReference type="GO" id="GO:1990116">
    <property type="term" value="P:ribosome-associated ubiquitin-dependent protein catabolic process"/>
    <property type="evidence" value="ECO:0007669"/>
    <property type="project" value="UniProtKB-UniRule"/>
</dbReference>
<comment type="similarity">
    <text evidence="4 16">Belongs to the LTN1 family.</text>
</comment>
<evidence type="ECO:0000256" key="8">
    <source>
        <dbReference type="ARBA" id="ARBA00022679"/>
    </source>
</evidence>
<dbReference type="FunFam" id="3.30.40.10:FF:000038">
    <property type="entry name" value="E3 ubiquitin-protein ligase listerin"/>
    <property type="match status" value="1"/>
</dbReference>
<dbReference type="GO" id="GO:1990112">
    <property type="term" value="C:RQC complex"/>
    <property type="evidence" value="ECO:0007669"/>
    <property type="project" value="UniProtKB-UniRule"/>
</dbReference>
<reference evidence="18" key="2">
    <citation type="submission" date="2021-01" db="EMBL/GenBank/DDBJ databases">
        <authorList>
            <person name="Schikora-Tamarit M.A."/>
        </authorList>
    </citation>
    <scope>NUCLEOTIDE SEQUENCE</scope>
    <source>
        <strain evidence="18">NCAIM Y.01608</strain>
    </source>
</reference>
<comment type="caution">
    <text evidence="18">The sequence shown here is derived from an EMBL/GenBank/DDBJ whole genome shotgun (WGS) entry which is preliminary data.</text>
</comment>
<keyword evidence="19" id="KW-1185">Reference proteome</keyword>
<dbReference type="Proteomes" id="UP000788993">
    <property type="component" value="Unassembled WGS sequence"/>
</dbReference>
<comment type="catalytic activity">
    <reaction evidence="1 16">
        <text>S-ubiquitinyl-[E2 ubiquitin-conjugating enzyme]-L-cysteine + [acceptor protein]-L-lysine = [E2 ubiquitin-conjugating enzyme]-L-cysteine + N(6)-ubiquitinyl-[acceptor protein]-L-lysine.</text>
        <dbReference type="EC" id="2.3.2.27"/>
    </reaction>
</comment>
<evidence type="ECO:0000256" key="9">
    <source>
        <dbReference type="ARBA" id="ARBA00022723"/>
    </source>
</evidence>
<evidence type="ECO:0000256" key="6">
    <source>
        <dbReference type="ARBA" id="ARBA00017157"/>
    </source>
</evidence>
<dbReference type="Gene3D" id="3.30.40.10">
    <property type="entry name" value="Zinc/RING finger domain, C3HC4 (zinc finger)"/>
    <property type="match status" value="1"/>
</dbReference>
<keyword evidence="10" id="KW-0677">Repeat</keyword>
<evidence type="ECO:0000256" key="10">
    <source>
        <dbReference type="ARBA" id="ARBA00022737"/>
    </source>
</evidence>
<keyword evidence="12 16" id="KW-0833">Ubl conjugation pathway</keyword>
<dbReference type="SUPFAM" id="SSF48371">
    <property type="entry name" value="ARM repeat"/>
    <property type="match status" value="1"/>
</dbReference>
<keyword evidence="11 15" id="KW-0863">Zinc-finger</keyword>
<evidence type="ECO:0000256" key="13">
    <source>
        <dbReference type="ARBA" id="ARBA00022833"/>
    </source>
</evidence>
<evidence type="ECO:0000256" key="15">
    <source>
        <dbReference type="PROSITE-ProRule" id="PRU00175"/>
    </source>
</evidence>
<dbReference type="InterPro" id="IPR013083">
    <property type="entry name" value="Znf_RING/FYVE/PHD"/>
</dbReference>
<keyword evidence="13 16" id="KW-0862">Zinc</keyword>
<evidence type="ECO:0000256" key="2">
    <source>
        <dbReference type="ARBA" id="ARBA00004514"/>
    </source>
</evidence>
<organism evidence="18 19">
    <name type="scientific">Ogataea polymorpha</name>
    <dbReference type="NCBI Taxonomy" id="460523"/>
    <lineage>
        <taxon>Eukaryota</taxon>
        <taxon>Fungi</taxon>
        <taxon>Dikarya</taxon>
        <taxon>Ascomycota</taxon>
        <taxon>Saccharomycotina</taxon>
        <taxon>Pichiomycetes</taxon>
        <taxon>Pichiales</taxon>
        <taxon>Pichiaceae</taxon>
        <taxon>Ogataea</taxon>
    </lineage>
</organism>
<protein>
    <recommendedName>
        <fullName evidence="6 16">E3 ubiquitin-protein ligase listerin</fullName>
        <ecNumber evidence="5 16">2.3.2.27</ecNumber>
    </recommendedName>
    <alternativeName>
        <fullName evidence="16">RING-type E3 ubiquitin transferase listerin</fullName>
    </alternativeName>
</protein>
<dbReference type="Pfam" id="PF13639">
    <property type="entry name" value="zf-RING_2"/>
    <property type="match status" value="1"/>
</dbReference>
<evidence type="ECO:0000256" key="3">
    <source>
        <dbReference type="ARBA" id="ARBA00004906"/>
    </source>
</evidence>
<dbReference type="Pfam" id="PF22958">
    <property type="entry name" value="Ltn1_1st"/>
    <property type="match status" value="1"/>
</dbReference>
<dbReference type="InterPro" id="IPR039795">
    <property type="entry name" value="LTN1/Rkr1"/>
</dbReference>
<dbReference type="InterPro" id="IPR001841">
    <property type="entry name" value="Znf_RING"/>
</dbReference>
<dbReference type="GO" id="GO:0043023">
    <property type="term" value="F:ribosomal large subunit binding"/>
    <property type="evidence" value="ECO:0007669"/>
    <property type="project" value="TreeGrafter"/>
</dbReference>
<dbReference type="GO" id="GO:0072344">
    <property type="term" value="P:rescue of stalled ribosome"/>
    <property type="evidence" value="ECO:0007669"/>
    <property type="project" value="UniProtKB-UniRule"/>
</dbReference>
<dbReference type="Pfam" id="PF23009">
    <property type="entry name" value="UBC_like"/>
    <property type="match status" value="1"/>
</dbReference>
<comment type="subcellular location">
    <subcellularLocation>
        <location evidence="2">Cytoplasm</location>
        <location evidence="2">Cytosol</location>
    </subcellularLocation>
</comment>
<dbReference type="CDD" id="cd16491">
    <property type="entry name" value="RING-CH-C4HC3_LTN1"/>
    <property type="match status" value="1"/>
</dbReference>
<comment type="function">
    <text evidence="16">E3 ubiquitin-protein ligase. Component of the ribosome quality control complex (RQC), a ribosome-associated complex that mediates ubiquitination and extraction of incompletely synthesized nascent chains for proteasomal degradation.</text>
</comment>
<evidence type="ECO:0000313" key="19">
    <source>
        <dbReference type="Proteomes" id="UP000788993"/>
    </source>
</evidence>
<proteinExistence type="inferred from homology"/>
<dbReference type="SMART" id="SM01197">
    <property type="entry name" value="FANCL_C"/>
    <property type="match status" value="1"/>
</dbReference>
<sequence length="1451" mass="163515">MSFRSFGSFGQSQGLGTNGYEVSLNYITGVPDPNLLSSAKLKLVFKALLKRDDTTREKAIVDLYSIVDSNGAELQDELVLISWCQLYAKLSTDNSKKVRLTAHQIQSKLVALLGKKYVKYLRDTVGIWMSGCFENDRVVSKGTMASISAAFGDSPVKTNNLWKVFAQQLLNYCHQLLLFETIDTLSDERFVGKEESEIKYLRTVHAGVQMLISLVTRQNSGEIQLDETLLSELLESDQFISFFESKDLQIKGGMYTLLQRLLRTELDGLLFERLAKAAIRGLNLEKKNTALYSGIIIPMLEAVVALLKKDSHTIVGIRKATQRILELLRLGSLNSDPHYYSVVATLLPLLPQEDEIRSSLLEILENDVMSEKHAVFCQHAWICYLGYCERNACGVDRVLKVLVPALDSRKLPANVISGMAGVANIVEDDGDVLLDLNSEILNALPGRAVEFVDLGLVVKNTAVFVDNYVRLLLHVGSYLLEELVSNAVESLTDLQDEYVPPSLAIFVIESVVRTNSVQFRSQIESFVGDASKVVTPTFLEPVFALLVDIAKSQLNVDVYDAVNDIAAKLSSNDMELFLKYIADIPGFDPARCDKVSTYIHQKSDSAAPDTDDYVFQFLTPDVLRNMFRKLSDADTAVFLEKCNRHYQNDVFLAFADEKFLALLWKRVGSAEVDSLLDKLEQNLDDHGFEQLYISSLVSSVGEADRTALLERLAAKPQLVSKMLPENVVDELAELVQNVDHRLVVSNKLGLGVYLFPAGELTAADRFAPFLEKIEFYFELASRTGLLTCELAFQLAVVGEVAMDYVFLGLLDEENRTFDFCSRVCAELNFDIDLFEQFLKDDFSGVLAHLQSSAAIRFYAARVLVTIFTKLFETMQLSTFNSYELNRVSDPVRLAILATSANRFLTAPAFDRVRNQACADLLRIRGQTVTTNGLQGLVMLNMLIDLDLDTVGENVQLFPAQRFGMMLNGLATWPESEDAYEPSFVPVRIALCQFVEIYIKKIYCVCDVNYPSDFSEKVFALGATLCSESLSIVNSGGNDSALACFSLKLFGVLHEHQIDWDEEDVYADLVELLFTPVSGQTGQLMLALLTRVFRDQVPTAAYKKRFDDLLVLLSSSNTQVQKLAVFLLHKVIPELQDVLVVEATLNQDEETKLPALLLENIVLLPDESEIATNKYLWSWYLIFDHFKNITQKIRQDYILELGEDRTGQFLDFLFDMDLKPTEDNRRALVEYSVIDSDGDDLLYHLMYLVCKYIGGNTVQTWFQSIRNKQHKLQVETFIVKNVSPLLIDETLAGLEKKDSIEDPEFSIRLNRTTNEVRCVYEIDEQKLEMSIVLPKNYPLSTISVNGTARIGVDEKKWKSWILSCQYVINFQNGTILEAIQHFKNNVKANFDNYDDCAVCYSIVHVIDHSTPNKVCPTCKHNFHSACLYRWFKSSGSSTCPLCRSKFQFKKHS</sequence>
<dbReference type="InterPro" id="IPR016024">
    <property type="entry name" value="ARM-type_fold"/>
</dbReference>
<dbReference type="InterPro" id="IPR054477">
    <property type="entry name" value="LTN1_E3_ligase_6th"/>
</dbReference>
<dbReference type="PANTHER" id="PTHR12389:SF0">
    <property type="entry name" value="E3 UBIQUITIN-PROTEIN LIGASE LISTERIN"/>
    <property type="match status" value="1"/>
</dbReference>
<dbReference type="Pfam" id="PF22999">
    <property type="entry name" value="LTN1_E3_ligase_6th"/>
    <property type="match status" value="1"/>
</dbReference>
<evidence type="ECO:0000256" key="5">
    <source>
        <dbReference type="ARBA" id="ARBA00012483"/>
    </source>
</evidence>
<dbReference type="GO" id="GO:0005829">
    <property type="term" value="C:cytosol"/>
    <property type="evidence" value="ECO:0007669"/>
    <property type="project" value="UniProtKB-SubCell"/>
</dbReference>
<dbReference type="GO" id="GO:0061630">
    <property type="term" value="F:ubiquitin protein ligase activity"/>
    <property type="evidence" value="ECO:0007669"/>
    <property type="project" value="UniProtKB-UniRule"/>
</dbReference>
<name>A0A9P8PQ84_9ASCO</name>
<evidence type="ECO:0000256" key="11">
    <source>
        <dbReference type="ARBA" id="ARBA00022771"/>
    </source>
</evidence>
<evidence type="ECO:0000256" key="16">
    <source>
        <dbReference type="RuleBase" id="RU367090"/>
    </source>
</evidence>
<evidence type="ECO:0000256" key="12">
    <source>
        <dbReference type="ARBA" id="ARBA00022786"/>
    </source>
</evidence>
<keyword evidence="9 16" id="KW-0479">Metal-binding</keyword>
<evidence type="ECO:0000256" key="4">
    <source>
        <dbReference type="ARBA" id="ARBA00007997"/>
    </source>
</evidence>